<gene>
    <name evidence="3" type="ORF">ATEIFO6365_0013023800</name>
</gene>
<dbReference type="OrthoDB" id="1708389at2759"/>
<evidence type="ECO:0000256" key="1">
    <source>
        <dbReference type="SAM" id="MobiDB-lite"/>
    </source>
</evidence>
<keyword evidence="4" id="KW-1185">Reference proteome</keyword>
<feature type="transmembrane region" description="Helical" evidence="2">
    <location>
        <begin position="106"/>
        <end position="128"/>
    </location>
</feature>
<dbReference type="PANTHER" id="PTHR38694:SF2">
    <property type="match status" value="1"/>
</dbReference>
<keyword evidence="2" id="KW-1133">Transmembrane helix</keyword>
<dbReference type="EMBL" id="BLJY01000013">
    <property type="protein sequence ID" value="GFF20904.1"/>
    <property type="molecule type" value="Genomic_DNA"/>
</dbReference>
<proteinExistence type="predicted"/>
<name>A0A5M3ZC71_ASPTE</name>
<dbReference type="VEuPathDB" id="FungiDB:ATEG_09742"/>
<reference evidence="3 4" key="1">
    <citation type="submission" date="2020-01" db="EMBL/GenBank/DDBJ databases">
        <title>Aspergillus terreus IFO 6365 whole genome shotgun sequence.</title>
        <authorList>
            <person name="Kanamasa S."/>
            <person name="Takahashi H."/>
        </authorList>
    </citation>
    <scope>NUCLEOTIDE SEQUENCE [LARGE SCALE GENOMIC DNA]</scope>
    <source>
        <strain evidence="3 4">IFO 6365</strain>
    </source>
</reference>
<accession>A0A5M3ZC71</accession>
<dbReference type="InterPro" id="IPR021709">
    <property type="entry name" value="DUF3292"/>
</dbReference>
<sequence>MEDEPVPPKEDNGLEEGGVTDEDLWMLIRRFNKEIYHVKSPRNALPHELDLSRSSEEHFSPEKLRTTLEWFYTSVVVDVTNAWYHITWIRSWREPRRTGALCSVYFMAWLLDALTFLFTITPAILILFPSLQPFLFPADPASALASKDENGGLCRRDSLTGASESHKGEAAEREAQNLVWDIAEVALDSARTEVDDQETLEDAAQELHGKKGIARERLAVQEDETAQPMMEKVSRALVQAIRIISDITETYERFCNLLSPTPPFYLVNARLRLVSILVLWALCSLFIPSYWLIKSTTFLLGLLFFGGPLFQRSFAWMNYRFPHWKEEFDINETLLKDVPTNAQLTLTLLRLGEMTSLPLSPPPRPLEKSPSKTKSREKPLVITPAEALVLDASGLPFPGILKLVRFTIGVGIGLRQAFHRAIAVAGMPHPPHLIGLLRKRGWVSAAVGPLKFRAQFDHQRGTAVIDSSLEPPVLYFTTHQPSRVQDLRLSHQHKGSILFRIPVPDIAELKKTEQLGWKQKLILEVTGGVRYSVDGLMVCGKESDQCFHLMAMKERDQLFNRLVAMGAQFWESC</sequence>
<feature type="compositionally biased region" description="Basic and acidic residues" evidence="1">
    <location>
        <begin position="365"/>
        <end position="377"/>
    </location>
</feature>
<organism evidence="3 4">
    <name type="scientific">Aspergillus terreus</name>
    <dbReference type="NCBI Taxonomy" id="33178"/>
    <lineage>
        <taxon>Eukaryota</taxon>
        <taxon>Fungi</taxon>
        <taxon>Dikarya</taxon>
        <taxon>Ascomycota</taxon>
        <taxon>Pezizomycotina</taxon>
        <taxon>Eurotiomycetes</taxon>
        <taxon>Eurotiomycetidae</taxon>
        <taxon>Eurotiales</taxon>
        <taxon>Aspergillaceae</taxon>
        <taxon>Aspergillus</taxon>
        <taxon>Aspergillus subgen. Circumdati</taxon>
    </lineage>
</organism>
<keyword evidence="2" id="KW-0812">Transmembrane</keyword>
<comment type="caution">
    <text evidence="3">The sequence shown here is derived from an EMBL/GenBank/DDBJ whole genome shotgun (WGS) entry which is preliminary data.</text>
</comment>
<dbReference type="AlphaFoldDB" id="A0A5M3ZC71"/>
<evidence type="ECO:0000313" key="3">
    <source>
        <dbReference type="EMBL" id="GFF20904.1"/>
    </source>
</evidence>
<dbReference type="PANTHER" id="PTHR38694">
    <property type="entry name" value="CONSERVED EXPRESSED PROTEIN"/>
    <property type="match status" value="1"/>
</dbReference>
<evidence type="ECO:0000313" key="4">
    <source>
        <dbReference type="Proteomes" id="UP000452235"/>
    </source>
</evidence>
<protein>
    <submittedName>
        <fullName evidence="3">Uncharacterized protein</fullName>
    </submittedName>
</protein>
<feature type="transmembrane region" description="Helical" evidence="2">
    <location>
        <begin position="298"/>
        <end position="315"/>
    </location>
</feature>
<keyword evidence="2" id="KW-0472">Membrane</keyword>
<dbReference type="Pfam" id="PF11696">
    <property type="entry name" value="DUF3292"/>
    <property type="match status" value="2"/>
</dbReference>
<dbReference type="Proteomes" id="UP000452235">
    <property type="component" value="Unassembled WGS sequence"/>
</dbReference>
<feature type="transmembrane region" description="Helical" evidence="2">
    <location>
        <begin position="273"/>
        <end position="292"/>
    </location>
</feature>
<evidence type="ECO:0000256" key="2">
    <source>
        <dbReference type="SAM" id="Phobius"/>
    </source>
</evidence>
<feature type="region of interest" description="Disordered" evidence="1">
    <location>
        <begin position="356"/>
        <end position="377"/>
    </location>
</feature>